<dbReference type="InterPro" id="IPR036594">
    <property type="entry name" value="Meth_synthase_dom"/>
</dbReference>
<evidence type="ECO:0000313" key="5">
    <source>
        <dbReference type="EMBL" id="MPM65089.1"/>
    </source>
</evidence>
<dbReference type="GO" id="GO:0008705">
    <property type="term" value="F:methionine synthase activity"/>
    <property type="evidence" value="ECO:0007669"/>
    <property type="project" value="UniProtKB-EC"/>
</dbReference>
<protein>
    <submittedName>
        <fullName evidence="5">Methionine synthase</fullName>
        <ecNumber evidence="5">2.1.1.13</ecNumber>
    </submittedName>
</protein>
<keyword evidence="5" id="KW-0489">Methyltransferase</keyword>
<dbReference type="InterPro" id="IPR003759">
    <property type="entry name" value="Cbl-bd_cap"/>
</dbReference>
<comment type="caution">
    <text evidence="5">The sequence shown here is derived from an EMBL/GenBank/DDBJ whole genome shotgun (WGS) entry which is preliminary data.</text>
</comment>
<evidence type="ECO:0000256" key="1">
    <source>
        <dbReference type="ARBA" id="ARBA00022723"/>
    </source>
</evidence>
<dbReference type="GO" id="GO:0031419">
    <property type="term" value="F:cobalamin binding"/>
    <property type="evidence" value="ECO:0007669"/>
    <property type="project" value="InterPro"/>
</dbReference>
<dbReference type="InterPro" id="IPR036724">
    <property type="entry name" value="Cobalamin-bd_sf"/>
</dbReference>
<dbReference type="GO" id="GO:0005829">
    <property type="term" value="C:cytosol"/>
    <property type="evidence" value="ECO:0007669"/>
    <property type="project" value="TreeGrafter"/>
</dbReference>
<gene>
    <name evidence="5" type="primary">metH_46</name>
    <name evidence="5" type="ORF">SDC9_111981</name>
</gene>
<keyword evidence="1" id="KW-0479">Metal-binding</keyword>
<dbReference type="PROSITE" id="PS51332">
    <property type="entry name" value="B12_BINDING"/>
    <property type="match status" value="1"/>
</dbReference>
<name>A0A645BHZ0_9ZZZZ</name>
<dbReference type="PANTHER" id="PTHR45833">
    <property type="entry name" value="METHIONINE SYNTHASE"/>
    <property type="match status" value="1"/>
</dbReference>
<dbReference type="SUPFAM" id="SSF52242">
    <property type="entry name" value="Cobalamin (vitamin B12)-binding domain"/>
    <property type="match status" value="1"/>
</dbReference>
<keyword evidence="2" id="KW-0170">Cobalt</keyword>
<dbReference type="GO" id="GO:0032259">
    <property type="term" value="P:methylation"/>
    <property type="evidence" value="ECO:0007669"/>
    <property type="project" value="UniProtKB-KW"/>
</dbReference>
<dbReference type="InterPro" id="IPR050554">
    <property type="entry name" value="Met_Synthase/Corrinoid"/>
</dbReference>
<organism evidence="5">
    <name type="scientific">bioreactor metagenome</name>
    <dbReference type="NCBI Taxonomy" id="1076179"/>
    <lineage>
        <taxon>unclassified sequences</taxon>
        <taxon>metagenomes</taxon>
        <taxon>ecological metagenomes</taxon>
    </lineage>
</organism>
<dbReference type="GO" id="GO:0046872">
    <property type="term" value="F:metal ion binding"/>
    <property type="evidence" value="ECO:0007669"/>
    <property type="project" value="UniProtKB-KW"/>
</dbReference>
<dbReference type="GO" id="GO:0050667">
    <property type="term" value="P:homocysteine metabolic process"/>
    <property type="evidence" value="ECO:0007669"/>
    <property type="project" value="TreeGrafter"/>
</dbReference>
<accession>A0A645BHZ0</accession>
<dbReference type="Gene3D" id="3.40.50.280">
    <property type="entry name" value="Cobalamin-binding domain"/>
    <property type="match status" value="1"/>
</dbReference>
<dbReference type="PROSITE" id="PS51337">
    <property type="entry name" value="B12_BINDING_NTER"/>
    <property type="match status" value="1"/>
</dbReference>
<evidence type="ECO:0000259" key="3">
    <source>
        <dbReference type="PROSITE" id="PS51332"/>
    </source>
</evidence>
<keyword evidence="5" id="KW-0808">Transferase</keyword>
<dbReference type="AlphaFoldDB" id="A0A645BHZ0"/>
<proteinExistence type="predicted"/>
<evidence type="ECO:0000259" key="4">
    <source>
        <dbReference type="PROSITE" id="PS51337"/>
    </source>
</evidence>
<dbReference type="Pfam" id="PF02310">
    <property type="entry name" value="B12-binding"/>
    <property type="match status" value="1"/>
</dbReference>
<sequence length="160" mass="16821">MGRGFEEKTVFLPQLLMSAEAAAAAFEEIKKALPATGGGGPPVIIATVKGDIHDIGKNIVKTLLQNYGFRVIDLGRDVAPRTVADKVIETGAPLVGLSALMTTTVPAMEETIKLLKKAAPGCKVMVGGAVLTKDYAKTIGADFYAATAMDSVRYAQQLIK</sequence>
<feature type="domain" description="B12-binding" evidence="3">
    <location>
        <begin position="40"/>
        <end position="160"/>
    </location>
</feature>
<dbReference type="GO" id="GO:0046653">
    <property type="term" value="P:tetrahydrofolate metabolic process"/>
    <property type="evidence" value="ECO:0007669"/>
    <property type="project" value="TreeGrafter"/>
</dbReference>
<dbReference type="EMBL" id="VSSQ01020324">
    <property type="protein sequence ID" value="MPM65089.1"/>
    <property type="molecule type" value="Genomic_DNA"/>
</dbReference>
<dbReference type="InterPro" id="IPR006158">
    <property type="entry name" value="Cobalamin-bd"/>
</dbReference>
<reference evidence="5" key="1">
    <citation type="submission" date="2019-08" db="EMBL/GenBank/DDBJ databases">
        <authorList>
            <person name="Kucharzyk K."/>
            <person name="Murdoch R.W."/>
            <person name="Higgins S."/>
            <person name="Loffler F."/>
        </authorList>
    </citation>
    <scope>NUCLEOTIDE SEQUENCE</scope>
</reference>
<dbReference type="SUPFAM" id="SSF47644">
    <property type="entry name" value="Methionine synthase domain"/>
    <property type="match status" value="1"/>
</dbReference>
<dbReference type="PANTHER" id="PTHR45833:SF1">
    <property type="entry name" value="METHIONINE SYNTHASE"/>
    <property type="match status" value="1"/>
</dbReference>
<feature type="domain" description="B12-binding N-terminal" evidence="4">
    <location>
        <begin position="1"/>
        <end position="41"/>
    </location>
</feature>
<dbReference type="EC" id="2.1.1.13" evidence="5"/>
<evidence type="ECO:0000256" key="2">
    <source>
        <dbReference type="ARBA" id="ARBA00023285"/>
    </source>
</evidence>